<comment type="subunit">
    <text evidence="6">Heterotetramer of 2 MoaD subunits and 2 MoaE subunits. Also stable as homodimer. The enzyme changes between these two forms during catalysis.</text>
</comment>
<comment type="catalytic activity">
    <reaction evidence="11">
        <text>2 [molybdopterin-synthase sulfur-carrier protein]-C-terminal-Gly-aminoethanethioate + cyclic pyranopterin phosphate + H2O = molybdopterin + 2 [molybdopterin-synthase sulfur-carrier protein]-C-terminal Gly-Gly + 2 H(+)</text>
        <dbReference type="Rhea" id="RHEA:26333"/>
        <dbReference type="Rhea" id="RHEA-COMP:12202"/>
        <dbReference type="Rhea" id="RHEA-COMP:19907"/>
        <dbReference type="ChEBI" id="CHEBI:15377"/>
        <dbReference type="ChEBI" id="CHEBI:15378"/>
        <dbReference type="ChEBI" id="CHEBI:58698"/>
        <dbReference type="ChEBI" id="CHEBI:59648"/>
        <dbReference type="ChEBI" id="CHEBI:90778"/>
        <dbReference type="ChEBI" id="CHEBI:232372"/>
        <dbReference type="EC" id="2.8.1.12"/>
    </reaction>
</comment>
<comment type="caution">
    <text evidence="12">The sequence shown here is derived from an EMBL/GenBank/DDBJ whole genome shotgun (WGS) entry which is preliminary data.</text>
</comment>
<dbReference type="Proteomes" id="UP000325372">
    <property type="component" value="Unassembled WGS sequence"/>
</dbReference>
<dbReference type="UniPathway" id="UPA00344"/>
<protein>
    <recommendedName>
        <fullName evidence="4">Molybdopterin synthase catalytic subunit</fullName>
        <ecNumber evidence="3">2.8.1.12</ecNumber>
    </recommendedName>
    <alternativeName>
        <fullName evidence="9">MPT synthase subunit 2</fullName>
    </alternativeName>
    <alternativeName>
        <fullName evidence="7">Molybdenum cofactor biosynthesis protein E</fullName>
    </alternativeName>
    <alternativeName>
        <fullName evidence="8">Molybdopterin-converting factor large subunit</fullName>
    </alternativeName>
    <alternativeName>
        <fullName evidence="10">Molybdopterin-converting factor subunit 2</fullName>
    </alternativeName>
</protein>
<evidence type="ECO:0000256" key="8">
    <source>
        <dbReference type="ARBA" id="ARBA00030407"/>
    </source>
</evidence>
<accession>A0A5N0TAE4</accession>
<comment type="pathway">
    <text evidence="1">Cofactor biosynthesis; molybdopterin biosynthesis.</text>
</comment>
<dbReference type="PANTHER" id="PTHR23404">
    <property type="entry name" value="MOLYBDOPTERIN SYNTHASE RELATED"/>
    <property type="match status" value="1"/>
</dbReference>
<evidence type="ECO:0000256" key="11">
    <source>
        <dbReference type="ARBA" id="ARBA00049878"/>
    </source>
</evidence>
<dbReference type="CDD" id="cd00756">
    <property type="entry name" value="MoaE"/>
    <property type="match status" value="1"/>
</dbReference>
<sequence length="142" mass="15639">MSMRVDQGPLVTADIIAPLDNDRCGALLVFEGRVRNHNEGRDVLGLEYEVYVPLAVKEGQVIIDEARQRWPVGGIACVHASGKLDIGDIAVVVAVASAHRDAGFAACRYVIDEIKARLPIWKRERYASGETEWVNCQKPVRG</sequence>
<evidence type="ECO:0000256" key="5">
    <source>
        <dbReference type="ARBA" id="ARBA00023150"/>
    </source>
</evidence>
<proteinExistence type="inferred from homology"/>
<evidence type="ECO:0000256" key="6">
    <source>
        <dbReference type="ARBA" id="ARBA00026066"/>
    </source>
</evidence>
<dbReference type="GO" id="GO:0006777">
    <property type="term" value="P:Mo-molybdopterin cofactor biosynthetic process"/>
    <property type="evidence" value="ECO:0007669"/>
    <property type="project" value="UniProtKB-KW"/>
</dbReference>
<keyword evidence="5" id="KW-0501">Molybdenum cofactor biosynthesis</keyword>
<evidence type="ECO:0000256" key="3">
    <source>
        <dbReference type="ARBA" id="ARBA00011950"/>
    </source>
</evidence>
<dbReference type="Gene3D" id="3.90.1170.40">
    <property type="entry name" value="Molybdopterin biosynthesis MoaE subunit"/>
    <property type="match status" value="1"/>
</dbReference>
<evidence type="ECO:0000256" key="10">
    <source>
        <dbReference type="ARBA" id="ARBA00032474"/>
    </source>
</evidence>
<dbReference type="InterPro" id="IPR036563">
    <property type="entry name" value="MoaE_sf"/>
</dbReference>
<reference evidence="12 13" key="1">
    <citation type="submission" date="2019-09" db="EMBL/GenBank/DDBJ databases">
        <title>Wenzhouxiangella sp. Genome sequencing and assembly.</title>
        <authorList>
            <person name="Zhang R."/>
        </authorList>
    </citation>
    <scope>NUCLEOTIDE SEQUENCE [LARGE SCALE GENOMIC DNA]</scope>
    <source>
        <strain evidence="12 13">W260</strain>
    </source>
</reference>
<evidence type="ECO:0000256" key="7">
    <source>
        <dbReference type="ARBA" id="ARBA00029745"/>
    </source>
</evidence>
<gene>
    <name evidence="12" type="ORF">F3N42_06965</name>
</gene>
<dbReference type="RefSeq" id="WP_150863700.1">
    <property type="nucleotide sequence ID" value="NZ_VYXP01000004.1"/>
</dbReference>
<dbReference type="AlphaFoldDB" id="A0A5N0TAE4"/>
<dbReference type="GO" id="GO:0030366">
    <property type="term" value="F:molybdopterin synthase activity"/>
    <property type="evidence" value="ECO:0007669"/>
    <property type="project" value="UniProtKB-EC"/>
</dbReference>
<dbReference type="EC" id="2.8.1.12" evidence="3"/>
<evidence type="ECO:0000256" key="2">
    <source>
        <dbReference type="ARBA" id="ARBA00005426"/>
    </source>
</evidence>
<evidence type="ECO:0000313" key="12">
    <source>
        <dbReference type="EMBL" id="KAA9131910.1"/>
    </source>
</evidence>
<evidence type="ECO:0000256" key="9">
    <source>
        <dbReference type="ARBA" id="ARBA00030781"/>
    </source>
</evidence>
<evidence type="ECO:0000256" key="4">
    <source>
        <dbReference type="ARBA" id="ARBA00013858"/>
    </source>
</evidence>
<dbReference type="EMBL" id="VYXP01000004">
    <property type="protein sequence ID" value="KAA9131910.1"/>
    <property type="molecule type" value="Genomic_DNA"/>
</dbReference>
<evidence type="ECO:0000313" key="13">
    <source>
        <dbReference type="Proteomes" id="UP000325372"/>
    </source>
</evidence>
<dbReference type="Pfam" id="PF02391">
    <property type="entry name" value="MoaE"/>
    <property type="match status" value="1"/>
</dbReference>
<name>A0A5N0TAE4_9GAMM</name>
<keyword evidence="13" id="KW-1185">Reference proteome</keyword>
<dbReference type="InterPro" id="IPR003448">
    <property type="entry name" value="Mopterin_biosynth_MoaE"/>
</dbReference>
<comment type="similarity">
    <text evidence="2">Belongs to the MoaE family.</text>
</comment>
<organism evidence="12 13">
    <name type="scientific">Marinihelvus fidelis</name>
    <dbReference type="NCBI Taxonomy" id="2613842"/>
    <lineage>
        <taxon>Bacteria</taxon>
        <taxon>Pseudomonadati</taxon>
        <taxon>Pseudomonadota</taxon>
        <taxon>Gammaproteobacteria</taxon>
        <taxon>Chromatiales</taxon>
        <taxon>Wenzhouxiangellaceae</taxon>
        <taxon>Marinihelvus</taxon>
    </lineage>
</organism>
<dbReference type="SUPFAM" id="SSF54690">
    <property type="entry name" value="Molybdopterin synthase subunit MoaE"/>
    <property type="match status" value="1"/>
</dbReference>
<evidence type="ECO:0000256" key="1">
    <source>
        <dbReference type="ARBA" id="ARBA00005046"/>
    </source>
</evidence>